<evidence type="ECO:0000256" key="4">
    <source>
        <dbReference type="ARBA" id="ARBA00022679"/>
    </source>
</evidence>
<reference evidence="9" key="1">
    <citation type="journal article" date="2019" name="Int. J. Syst. Evol. Microbiol.">
        <title>The Global Catalogue of Microorganisms (GCM) 10K type strain sequencing project: providing services to taxonomists for standard genome sequencing and annotation.</title>
        <authorList>
            <consortium name="The Broad Institute Genomics Platform"/>
            <consortium name="The Broad Institute Genome Sequencing Center for Infectious Disease"/>
            <person name="Wu L."/>
            <person name="Ma J."/>
        </authorList>
    </citation>
    <scope>NUCLEOTIDE SEQUENCE [LARGE SCALE GENOMIC DNA]</scope>
    <source>
        <strain evidence="9">CGMCC 1.15790</strain>
    </source>
</reference>
<dbReference type="Pfam" id="PF00155">
    <property type="entry name" value="Aminotran_1_2"/>
    <property type="match status" value="1"/>
</dbReference>
<evidence type="ECO:0000313" key="9">
    <source>
        <dbReference type="Proteomes" id="UP001596143"/>
    </source>
</evidence>
<evidence type="ECO:0000256" key="3">
    <source>
        <dbReference type="ARBA" id="ARBA00022576"/>
    </source>
</evidence>
<proteinExistence type="inferred from homology"/>
<organism evidence="8 9">
    <name type="scientific">Aliibacillus thermotolerans</name>
    <dbReference type="NCBI Taxonomy" id="1834418"/>
    <lineage>
        <taxon>Bacteria</taxon>
        <taxon>Bacillati</taxon>
        <taxon>Bacillota</taxon>
        <taxon>Bacilli</taxon>
        <taxon>Bacillales</taxon>
        <taxon>Bacillaceae</taxon>
        <taxon>Aliibacillus</taxon>
    </lineage>
</organism>
<comment type="cofactor">
    <cofactor evidence="1 6">
        <name>pyridoxal 5'-phosphate</name>
        <dbReference type="ChEBI" id="CHEBI:597326"/>
    </cofactor>
</comment>
<dbReference type="PANTHER" id="PTHR46383">
    <property type="entry name" value="ASPARTATE AMINOTRANSFERASE"/>
    <property type="match status" value="1"/>
</dbReference>
<evidence type="ECO:0000259" key="7">
    <source>
        <dbReference type="Pfam" id="PF00155"/>
    </source>
</evidence>
<name>A0ABW0U7C2_9BACI</name>
<dbReference type="InterPro" id="IPR050596">
    <property type="entry name" value="AspAT/PAT-like"/>
</dbReference>
<dbReference type="Gene3D" id="3.90.1150.10">
    <property type="entry name" value="Aspartate Aminotransferase, domain 1"/>
    <property type="match status" value="1"/>
</dbReference>
<evidence type="ECO:0000256" key="5">
    <source>
        <dbReference type="ARBA" id="ARBA00022898"/>
    </source>
</evidence>
<accession>A0ABW0U7C2</accession>
<dbReference type="InterPro" id="IPR004839">
    <property type="entry name" value="Aminotransferase_I/II_large"/>
</dbReference>
<dbReference type="RefSeq" id="WP_270897118.1">
    <property type="nucleotide sequence ID" value="NZ_JBHSPF010000059.1"/>
</dbReference>
<dbReference type="Proteomes" id="UP001596143">
    <property type="component" value="Unassembled WGS sequence"/>
</dbReference>
<dbReference type="SUPFAM" id="SSF53383">
    <property type="entry name" value="PLP-dependent transferases"/>
    <property type="match status" value="1"/>
</dbReference>
<evidence type="ECO:0000256" key="6">
    <source>
        <dbReference type="RuleBase" id="RU000481"/>
    </source>
</evidence>
<dbReference type="EMBL" id="JBHSPF010000059">
    <property type="protein sequence ID" value="MFC5629391.1"/>
    <property type="molecule type" value="Genomic_DNA"/>
</dbReference>
<keyword evidence="5" id="KW-0663">Pyridoxal phosphate</keyword>
<keyword evidence="4 6" id="KW-0808">Transferase</keyword>
<evidence type="ECO:0000313" key="8">
    <source>
        <dbReference type="EMBL" id="MFC5629391.1"/>
    </source>
</evidence>
<comment type="caution">
    <text evidence="8">The sequence shown here is derived from an EMBL/GenBank/DDBJ whole genome shotgun (WGS) entry which is preliminary data.</text>
</comment>
<dbReference type="CDD" id="cd00609">
    <property type="entry name" value="AAT_like"/>
    <property type="match status" value="1"/>
</dbReference>
<keyword evidence="3 6" id="KW-0032">Aminotransferase</keyword>
<feature type="domain" description="Aminotransferase class I/classII large" evidence="7">
    <location>
        <begin position="38"/>
        <end position="385"/>
    </location>
</feature>
<dbReference type="NCBIfam" id="NF005816">
    <property type="entry name" value="PRK07682.1"/>
    <property type="match status" value="1"/>
</dbReference>
<dbReference type="PROSITE" id="PS00105">
    <property type="entry name" value="AA_TRANSFER_CLASS_1"/>
    <property type="match status" value="1"/>
</dbReference>
<protein>
    <recommendedName>
        <fullName evidence="6">Aminotransferase</fullName>
        <ecNumber evidence="6">2.6.1.-</ecNumber>
    </recommendedName>
</protein>
<keyword evidence="9" id="KW-1185">Reference proteome</keyword>
<dbReference type="InterPro" id="IPR015421">
    <property type="entry name" value="PyrdxlP-dep_Trfase_major"/>
</dbReference>
<evidence type="ECO:0000256" key="1">
    <source>
        <dbReference type="ARBA" id="ARBA00001933"/>
    </source>
</evidence>
<dbReference type="GO" id="GO:0008483">
    <property type="term" value="F:transaminase activity"/>
    <property type="evidence" value="ECO:0007669"/>
    <property type="project" value="UniProtKB-KW"/>
</dbReference>
<gene>
    <name evidence="8" type="ORF">ACFPTR_11050</name>
</gene>
<dbReference type="InterPro" id="IPR004838">
    <property type="entry name" value="NHTrfase_class1_PyrdxlP-BS"/>
</dbReference>
<dbReference type="InterPro" id="IPR015424">
    <property type="entry name" value="PyrdxlP-dep_Trfase"/>
</dbReference>
<dbReference type="PANTHER" id="PTHR46383:SF3">
    <property type="entry name" value="ASPARTATE AMINOTRANSFERASE-RELATED"/>
    <property type="match status" value="1"/>
</dbReference>
<dbReference type="Gene3D" id="3.40.640.10">
    <property type="entry name" value="Type I PLP-dependent aspartate aminotransferase-like (Major domain)"/>
    <property type="match status" value="1"/>
</dbReference>
<dbReference type="EC" id="2.6.1.-" evidence="6"/>
<sequence>MTGSISSTQKMDRLSLAVNAIPPSGIRRFFDMAEKMENVISLGVGEPDFPTPWNVREASIASIERGDTAYTANAGLEPLRIEIAKYMEQIFHVSYDPLSEIIVTVGASEGLDIAIRAIINPGDEVIVVEPGFVSYAPIVTLAGGKVIPLKTKKEHAFKLTKEAVEAAITPRTKAIMISFPNNPTGAVMTKEELLPIAEVIDDHDLLVISDEIYGELSYDTTHYSFSRLPRMKDRTILISGFSKAFAMTGWRLGFVCAPSDILSAMLKIHQYTMMSAPTIAQYGALEALQNGREDVDKMVTSYRQRRNFIVESFQEIGLDCHVPGGAFYAFPSIEATGMSSEEFAEALLKEEQVAVVPGNVFGSGGEGHIRCSYAASLDDLQTAIQRMDRFLNRK</sequence>
<dbReference type="InterPro" id="IPR015422">
    <property type="entry name" value="PyrdxlP-dep_Trfase_small"/>
</dbReference>
<evidence type="ECO:0000256" key="2">
    <source>
        <dbReference type="ARBA" id="ARBA00007441"/>
    </source>
</evidence>
<comment type="similarity">
    <text evidence="2 6">Belongs to the class-I pyridoxal-phosphate-dependent aminotransferase family.</text>
</comment>